<proteinExistence type="predicted"/>
<organism evidence="1 2">
    <name type="scientific">Aspergillus bombycis</name>
    <dbReference type="NCBI Taxonomy" id="109264"/>
    <lineage>
        <taxon>Eukaryota</taxon>
        <taxon>Fungi</taxon>
        <taxon>Dikarya</taxon>
        <taxon>Ascomycota</taxon>
        <taxon>Pezizomycotina</taxon>
        <taxon>Eurotiomycetes</taxon>
        <taxon>Eurotiomycetidae</taxon>
        <taxon>Eurotiales</taxon>
        <taxon>Aspergillaceae</taxon>
        <taxon>Aspergillus</taxon>
    </lineage>
</organism>
<dbReference type="InterPro" id="IPR038770">
    <property type="entry name" value="Na+/solute_symporter_sf"/>
</dbReference>
<name>A0A1F7ZJ00_9EURO</name>
<reference evidence="1 2" key="1">
    <citation type="journal article" date="2016" name="Genome Biol. Evol.">
        <title>Draft genome sequence of an aflatoxigenic Aspergillus species, A. bombycis.</title>
        <authorList>
            <person name="Moore G.G."/>
            <person name="Mack B.M."/>
            <person name="Beltz S.B."/>
            <person name="Gilbert M.K."/>
        </authorList>
    </citation>
    <scope>NUCLEOTIDE SEQUENCE [LARGE SCALE GENOMIC DNA]</scope>
    <source>
        <strain evidence="2">NRRL 26010</strain>
    </source>
</reference>
<dbReference type="EMBL" id="LYCR01000207">
    <property type="protein sequence ID" value="OGM39430.1"/>
    <property type="molecule type" value="Genomic_DNA"/>
</dbReference>
<sequence>MFLAVAYILLAADQHGLLDRAILPRYILTACSPTIALNVVMTRSADGINAMALAEVLIANLLGAFGTAGPPVALLPDTVEFEPWRSSGDNLSDMHKDMFKQLALSVLIHLELDHLYPQWT</sequence>
<gene>
    <name evidence="1" type="ORF">ABOM_011893</name>
</gene>
<evidence type="ECO:0000313" key="2">
    <source>
        <dbReference type="Proteomes" id="UP000179179"/>
    </source>
</evidence>
<dbReference type="Proteomes" id="UP000179179">
    <property type="component" value="Unassembled WGS sequence"/>
</dbReference>
<dbReference type="AlphaFoldDB" id="A0A1F7ZJ00"/>
<dbReference type="RefSeq" id="XP_022383147.1">
    <property type="nucleotide sequence ID" value="XM_022539021.1"/>
</dbReference>
<dbReference type="GeneID" id="34455283"/>
<dbReference type="Gene3D" id="1.20.1530.20">
    <property type="match status" value="1"/>
</dbReference>
<comment type="caution">
    <text evidence="1">The sequence shown here is derived from an EMBL/GenBank/DDBJ whole genome shotgun (WGS) entry which is preliminary data.</text>
</comment>
<keyword evidence="2" id="KW-1185">Reference proteome</keyword>
<accession>A0A1F7ZJ00</accession>
<dbReference type="OrthoDB" id="188035at2759"/>
<evidence type="ECO:0000313" key="1">
    <source>
        <dbReference type="EMBL" id="OGM39430.1"/>
    </source>
</evidence>
<protein>
    <submittedName>
        <fullName evidence="1">Uncharacterized protein</fullName>
    </submittedName>
</protein>
<dbReference type="STRING" id="109264.A0A1F7ZJ00"/>
<dbReference type="Pfam" id="PF13593">
    <property type="entry name" value="SBF_like"/>
    <property type="match status" value="1"/>
</dbReference>
<dbReference type="InterPro" id="IPR016833">
    <property type="entry name" value="Put_Na-Bile_cotransptr"/>
</dbReference>